<organism evidence="2 3">
    <name type="scientific">Ruminobacter amylophilus</name>
    <dbReference type="NCBI Taxonomy" id="867"/>
    <lineage>
        <taxon>Bacteria</taxon>
        <taxon>Pseudomonadati</taxon>
        <taxon>Pseudomonadota</taxon>
        <taxon>Gammaproteobacteria</taxon>
        <taxon>Aeromonadales</taxon>
        <taxon>Succinivibrionaceae</taxon>
        <taxon>Ruminobacter</taxon>
    </lineage>
</organism>
<protein>
    <submittedName>
        <fullName evidence="2">Cell-division protein ZapC</fullName>
    </submittedName>
</protein>
<gene>
    <name evidence="2" type="ORF">SAMN02910344_00348</name>
</gene>
<keyword evidence="3" id="KW-1185">Reference proteome</keyword>
<reference evidence="2 3" key="1">
    <citation type="submission" date="2016-10" db="EMBL/GenBank/DDBJ databases">
        <authorList>
            <person name="Varghese N."/>
            <person name="Submissions S."/>
        </authorList>
    </citation>
    <scope>NUCLEOTIDE SEQUENCE [LARGE SCALE GENOMIC DNA]</scope>
    <source>
        <strain evidence="2 3">DSM 1361</strain>
    </source>
</reference>
<dbReference type="Pfam" id="PF21083">
    <property type="entry name" value="ZapC_N"/>
    <property type="match status" value="1"/>
</dbReference>
<dbReference type="EMBL" id="FOXF01000004">
    <property type="protein sequence ID" value="SFP06817.1"/>
    <property type="molecule type" value="Genomic_DNA"/>
</dbReference>
<dbReference type="InterPro" id="IPR048373">
    <property type="entry name" value="ZapC_N"/>
</dbReference>
<evidence type="ECO:0000259" key="1">
    <source>
        <dbReference type="Pfam" id="PF21083"/>
    </source>
</evidence>
<dbReference type="AlphaFoldDB" id="A0A662ZEM5"/>
<name>A0A662ZEM5_9GAMM</name>
<evidence type="ECO:0000313" key="3">
    <source>
        <dbReference type="Proteomes" id="UP000243745"/>
    </source>
</evidence>
<accession>A0A662ZEM5</accession>
<feature type="domain" description="Cell-division protein ZapC N-terminal" evidence="1">
    <location>
        <begin position="12"/>
        <end position="95"/>
    </location>
</feature>
<dbReference type="OrthoDB" id="5765005at2"/>
<dbReference type="RefSeq" id="WP_093140391.1">
    <property type="nucleotide sequence ID" value="NZ_FOXF01000004.1"/>
</dbReference>
<dbReference type="Proteomes" id="UP000243745">
    <property type="component" value="Unassembled WGS sequence"/>
</dbReference>
<proteinExistence type="predicted"/>
<sequence length="204" mass="23442">MNYVKFNEWERFKWHYNARIDRLCVTIITNVGEAVGQTLLGKVNLNEKAFGESYFTKDDIDCYYEFMQRLADLSFSYDEKSMIVFNAVATRRFHKEMKPVDPIFRTFSGGKPVEVGEVVLAFPEYTIKGSGTPKEADFLVVEVDYVNRNCYLMQISKDPIVIGETAKDKADISIKLGTCIRLSFDRVIRPSALNYELIKTLNIA</sequence>
<evidence type="ECO:0000313" key="2">
    <source>
        <dbReference type="EMBL" id="SFP06817.1"/>
    </source>
</evidence>